<dbReference type="Proteomes" id="UP000250266">
    <property type="component" value="Unassembled WGS sequence"/>
</dbReference>
<gene>
    <name evidence="2" type="ORF">K432DRAFT_382875</name>
</gene>
<keyword evidence="3" id="KW-1185">Reference proteome</keyword>
<reference evidence="2 3" key="1">
    <citation type="journal article" date="2016" name="Nat. Commun.">
        <title>Ectomycorrhizal ecology is imprinted in the genome of the dominant symbiotic fungus Cenococcum geophilum.</title>
        <authorList>
            <consortium name="DOE Joint Genome Institute"/>
            <person name="Peter M."/>
            <person name="Kohler A."/>
            <person name="Ohm R.A."/>
            <person name="Kuo A."/>
            <person name="Krutzmann J."/>
            <person name="Morin E."/>
            <person name="Arend M."/>
            <person name="Barry K.W."/>
            <person name="Binder M."/>
            <person name="Choi C."/>
            <person name="Clum A."/>
            <person name="Copeland A."/>
            <person name="Grisel N."/>
            <person name="Haridas S."/>
            <person name="Kipfer T."/>
            <person name="LaButti K."/>
            <person name="Lindquist E."/>
            <person name="Lipzen A."/>
            <person name="Maire R."/>
            <person name="Meier B."/>
            <person name="Mihaltcheva S."/>
            <person name="Molinier V."/>
            <person name="Murat C."/>
            <person name="Poggeler S."/>
            <person name="Quandt C.A."/>
            <person name="Sperisen C."/>
            <person name="Tritt A."/>
            <person name="Tisserant E."/>
            <person name="Crous P.W."/>
            <person name="Henrissat B."/>
            <person name="Nehls U."/>
            <person name="Egli S."/>
            <person name="Spatafora J.W."/>
            <person name="Grigoriev I.V."/>
            <person name="Martin F.M."/>
        </authorList>
    </citation>
    <scope>NUCLEOTIDE SEQUENCE [LARGE SCALE GENOMIC DNA]</scope>
    <source>
        <strain evidence="2 3">CBS 459.81</strain>
    </source>
</reference>
<protein>
    <submittedName>
        <fullName evidence="2">Uncharacterized protein</fullName>
    </submittedName>
</protein>
<accession>A0A8E2E9B6</accession>
<dbReference type="AlphaFoldDB" id="A0A8E2E9B6"/>
<evidence type="ECO:0000313" key="3">
    <source>
        <dbReference type="Proteomes" id="UP000250266"/>
    </source>
</evidence>
<name>A0A8E2E9B6_9PEZI</name>
<sequence>MSESFALGMEEKRLVFEKAQQDIDGQHVASGVDEQHFVPDVVQQQPTLDMSEQHSVSDMDLYEQPSDLDSSEQYPVSDMADTELCCQMSEMPDQDHESDWTQEDWSDHWNELGV</sequence>
<feature type="compositionally biased region" description="Basic and acidic residues" evidence="1">
    <location>
        <begin position="93"/>
        <end position="114"/>
    </location>
</feature>
<dbReference type="EMBL" id="KV744994">
    <property type="protein sequence ID" value="OCK79643.1"/>
    <property type="molecule type" value="Genomic_DNA"/>
</dbReference>
<proteinExistence type="predicted"/>
<feature type="region of interest" description="Disordered" evidence="1">
    <location>
        <begin position="45"/>
        <end position="74"/>
    </location>
</feature>
<evidence type="ECO:0000256" key="1">
    <source>
        <dbReference type="SAM" id="MobiDB-lite"/>
    </source>
</evidence>
<feature type="region of interest" description="Disordered" evidence="1">
    <location>
        <begin position="89"/>
        <end position="114"/>
    </location>
</feature>
<evidence type="ECO:0000313" key="2">
    <source>
        <dbReference type="EMBL" id="OCK79643.1"/>
    </source>
</evidence>
<organism evidence="2 3">
    <name type="scientific">Lepidopterella palustris CBS 459.81</name>
    <dbReference type="NCBI Taxonomy" id="1314670"/>
    <lineage>
        <taxon>Eukaryota</taxon>
        <taxon>Fungi</taxon>
        <taxon>Dikarya</taxon>
        <taxon>Ascomycota</taxon>
        <taxon>Pezizomycotina</taxon>
        <taxon>Dothideomycetes</taxon>
        <taxon>Pleosporomycetidae</taxon>
        <taxon>Mytilinidiales</taxon>
        <taxon>Argynnaceae</taxon>
        <taxon>Lepidopterella</taxon>
    </lineage>
</organism>